<evidence type="ECO:0000313" key="2">
    <source>
        <dbReference type="Proteomes" id="UP000647133"/>
    </source>
</evidence>
<accession>A0ABR9AIS9</accession>
<protein>
    <submittedName>
        <fullName evidence="1">DUF4919 domain-containing protein</fullName>
    </submittedName>
</protein>
<sequence length="229" mass="26686">MKKIGLFCMLSLMAHFAYPQYWEFEKPNYEQIRTHIIDDQSDFHFPNLMTRFLKADSTMSLEEKRHLYYGFVFHQDYSPYSIPKYKDSLETVLQKVEHNHTDLKKIIQHGDSILAENPFDLTVMNYQLYAHENLEDTSSFQAKIIQMEIVFDALLSSGDGASKKTAFYVIDTSHEYDLIDVLGFKFDGSQSLTEHFDYLKVANNDLGLEGMYFDISPCLNSLSKSYSKK</sequence>
<name>A0ABR9AIS9_9BACT</name>
<dbReference type="EMBL" id="JACYTQ010000002">
    <property type="protein sequence ID" value="MBD8488744.1"/>
    <property type="molecule type" value="Genomic_DNA"/>
</dbReference>
<keyword evidence="2" id="KW-1185">Reference proteome</keyword>
<evidence type="ECO:0000313" key="1">
    <source>
        <dbReference type="EMBL" id="MBD8488744.1"/>
    </source>
</evidence>
<dbReference type="Proteomes" id="UP000647133">
    <property type="component" value="Unassembled WGS sequence"/>
</dbReference>
<gene>
    <name evidence="1" type="ORF">IFO69_08310</name>
</gene>
<dbReference type="RefSeq" id="WP_192009596.1">
    <property type="nucleotide sequence ID" value="NZ_JACYTQ010000002.1"/>
</dbReference>
<proteinExistence type="predicted"/>
<organism evidence="1 2">
    <name type="scientific">Echinicola arenosa</name>
    <dbReference type="NCBI Taxonomy" id="2774144"/>
    <lineage>
        <taxon>Bacteria</taxon>
        <taxon>Pseudomonadati</taxon>
        <taxon>Bacteroidota</taxon>
        <taxon>Cytophagia</taxon>
        <taxon>Cytophagales</taxon>
        <taxon>Cyclobacteriaceae</taxon>
        <taxon>Echinicola</taxon>
    </lineage>
</organism>
<dbReference type="InterPro" id="IPR032578">
    <property type="entry name" value="DUF4919"/>
</dbReference>
<dbReference type="Pfam" id="PF16266">
    <property type="entry name" value="DUF4919"/>
    <property type="match status" value="1"/>
</dbReference>
<comment type="caution">
    <text evidence="1">The sequence shown here is derived from an EMBL/GenBank/DDBJ whole genome shotgun (WGS) entry which is preliminary data.</text>
</comment>
<reference evidence="1 2" key="1">
    <citation type="submission" date="2020-09" db="EMBL/GenBank/DDBJ databases">
        <title>Echinicola sp. CAU 1574 isolated from sand of Sido Beach.</title>
        <authorList>
            <person name="Kim W."/>
        </authorList>
    </citation>
    <scope>NUCLEOTIDE SEQUENCE [LARGE SCALE GENOMIC DNA]</scope>
    <source>
        <strain evidence="1 2">CAU 1574</strain>
    </source>
</reference>